<dbReference type="PROSITE" id="PS00022">
    <property type="entry name" value="EGF_1"/>
    <property type="match status" value="1"/>
</dbReference>
<evidence type="ECO:0000256" key="1">
    <source>
        <dbReference type="ARBA" id="ARBA00009923"/>
    </source>
</evidence>
<dbReference type="Ensembl" id="ENSENLT00000002662.1">
    <property type="protein sequence ID" value="ENSENLP00000002484.1"/>
    <property type="gene ID" value="ENSENLG00000001262.1"/>
</dbReference>
<dbReference type="FunFam" id="3.40.33.10:FF:000014">
    <property type="entry name" value="C-type lectin domain family 18 member A"/>
    <property type="match status" value="1"/>
</dbReference>
<dbReference type="InterPro" id="IPR001283">
    <property type="entry name" value="CRISP-related"/>
</dbReference>
<reference evidence="3" key="2">
    <citation type="submission" date="2025-08" db="UniProtKB">
        <authorList>
            <consortium name="Ensembl"/>
        </authorList>
    </citation>
    <scope>IDENTIFICATION</scope>
</reference>
<dbReference type="PRINTS" id="PR00837">
    <property type="entry name" value="V5TPXLIKE"/>
</dbReference>
<dbReference type="PRINTS" id="PR00838">
    <property type="entry name" value="V5ALLERGEN"/>
</dbReference>
<keyword evidence="4" id="KW-1185">Reference proteome</keyword>
<dbReference type="OMA" id="IHGHFRE"/>
<comment type="similarity">
    <text evidence="1">Belongs to the CRISP family.</text>
</comment>
<evidence type="ECO:0000313" key="3">
    <source>
        <dbReference type="Ensembl" id="ENSENLP00000002484.1"/>
    </source>
</evidence>
<dbReference type="Gene3D" id="3.40.33.10">
    <property type="entry name" value="CAP"/>
    <property type="match status" value="1"/>
</dbReference>
<dbReference type="InterPro" id="IPR002413">
    <property type="entry name" value="V5_allergen-like"/>
</dbReference>
<dbReference type="Pfam" id="PF00188">
    <property type="entry name" value="CAP"/>
    <property type="match status" value="1"/>
</dbReference>
<name>A0A665SZP3_ECHNA</name>
<dbReference type="SMART" id="SM00198">
    <property type="entry name" value="SCP"/>
    <property type="match status" value="1"/>
</dbReference>
<dbReference type="PANTHER" id="PTHR10334">
    <property type="entry name" value="CYSTEINE-RICH SECRETORY PROTEIN-RELATED"/>
    <property type="match status" value="1"/>
</dbReference>
<dbReference type="SUPFAM" id="SSF55797">
    <property type="entry name" value="PR-1-like"/>
    <property type="match status" value="1"/>
</dbReference>
<dbReference type="Proteomes" id="UP000472264">
    <property type="component" value="Chromosome 3"/>
</dbReference>
<dbReference type="InParanoid" id="A0A665SZP3"/>
<sequence length="248" mass="27644">SPWTGQQSITGNSITAHYYCVFPQDWDEKLASLAKERAASCHPDLTPHHSSTSSHVGWNTHLSAQGIVSFSDVIDSWFEEGKDFLYLSSQCRERASCLHYTQLVWATSSHLGCASQLCQREGDNWEMFVCAYYPGGNWEVNGQLVMPYQSGLYCSLCTSSMSGCFKLWDHVGGLCEIPRNPCRMSCGQHGHLNVSSCRCKCDAEFTGRFCQVRCSLQCVHGRFKEEECSCLCDIGYGGADCCCTPVTW</sequence>
<protein>
    <recommendedName>
        <fullName evidence="2">EGF-like domain-containing protein</fullName>
    </recommendedName>
</protein>
<feature type="domain" description="EGF-like" evidence="2">
    <location>
        <begin position="199"/>
        <end position="210"/>
    </location>
</feature>
<dbReference type="AlphaFoldDB" id="A0A665SZP3"/>
<reference evidence="3" key="3">
    <citation type="submission" date="2025-09" db="UniProtKB">
        <authorList>
            <consortium name="Ensembl"/>
        </authorList>
    </citation>
    <scope>IDENTIFICATION</scope>
</reference>
<reference evidence="3" key="1">
    <citation type="submission" date="2021-04" db="EMBL/GenBank/DDBJ databases">
        <authorList>
            <consortium name="Wellcome Sanger Institute Data Sharing"/>
        </authorList>
    </citation>
    <scope>NUCLEOTIDE SEQUENCE [LARGE SCALE GENOMIC DNA]</scope>
</reference>
<dbReference type="InterPro" id="IPR035940">
    <property type="entry name" value="CAP_sf"/>
</dbReference>
<dbReference type="InterPro" id="IPR000742">
    <property type="entry name" value="EGF"/>
</dbReference>
<organism evidence="3 4">
    <name type="scientific">Echeneis naucrates</name>
    <name type="common">Live sharksucker</name>
    <dbReference type="NCBI Taxonomy" id="173247"/>
    <lineage>
        <taxon>Eukaryota</taxon>
        <taxon>Metazoa</taxon>
        <taxon>Chordata</taxon>
        <taxon>Craniata</taxon>
        <taxon>Vertebrata</taxon>
        <taxon>Euteleostomi</taxon>
        <taxon>Actinopterygii</taxon>
        <taxon>Neopterygii</taxon>
        <taxon>Teleostei</taxon>
        <taxon>Neoteleostei</taxon>
        <taxon>Acanthomorphata</taxon>
        <taxon>Carangaria</taxon>
        <taxon>Carangiformes</taxon>
        <taxon>Echeneidae</taxon>
        <taxon>Echeneis</taxon>
    </lineage>
</organism>
<evidence type="ECO:0000313" key="4">
    <source>
        <dbReference type="Proteomes" id="UP000472264"/>
    </source>
</evidence>
<evidence type="ECO:0000259" key="2">
    <source>
        <dbReference type="PROSITE" id="PS00022"/>
    </source>
</evidence>
<accession>A0A665SZP3</accession>
<dbReference type="InterPro" id="IPR014044">
    <property type="entry name" value="CAP_dom"/>
</dbReference>
<proteinExistence type="inferred from homology"/>